<evidence type="ECO:0000256" key="1">
    <source>
        <dbReference type="SAM" id="Coils"/>
    </source>
</evidence>
<feature type="compositionally biased region" description="Basic and acidic residues" evidence="2">
    <location>
        <begin position="214"/>
        <end position="225"/>
    </location>
</feature>
<feature type="compositionally biased region" description="Basic residues" evidence="2">
    <location>
        <begin position="226"/>
        <end position="239"/>
    </location>
</feature>
<sequence length="1016" mass="113009">MPGLQSIVKAWTKINYDHLEYVAEDKRSRSGGPGSTVADEASQRRPSTTSSTSVGGGIGLNYPENASANASASATGVGGIGKLFDDASISAGATSEFGVGGGDGHARGTVAHGGSSSSFVADRPSATRKLTQPLHINGALGDGDTDLAKQQQQHHPQYYQHHAATRASTQQHHFTKSPPPTLPTPSSYLTSNLSSLTFALNDENNGMHGVPDTPMKRRLNDDPKPHQLHHRHHISHHDHNKINTNINSDDRRKSEADVISGRRSTAAAVDVTLNQLHQQEHQLYQAINSAGAFKVADNKPNSTTPLTTNKTQLKPPNHHLESTYSPSRRQTIPTSSHPPIGVVRDMGAANDLHRRVMISPQHHHQKKGLERPHTPLQKSSRIQERYPVDVEQQLRGGRSSSLLELFLLEEEQQQLELSTPKTVPEEDGDEEEEEFEDGEARNMMSYHRRRYIMGGPMRGQQPFPNRSRKAFTRNNPLSEDQWMKEWLNHTNQTTATTSSILSGSSDQRLRRNSQSSGSSGTTVTANRSVSIRDRIETTSVSTKMPSYSTNATGTNGPSDVMPTAMQRNMYSVESINPVLSQGGSVSAASTNHCNRCAQMESALLALHADLEYLRGLELQREFVDTGSMAPESNVQTAPTPLPPIDQNKALYQDASNLISTTASSSQSISSAISIGSRGSLASSRFGSIARSRQQQQRRQQQQQLQILQQQQQHHKNNSSPSQINPYMILRDASKRLTDLSTRHQRQVKQSMHDGAFWQNDMHLKLEKFALMCKNLNEEAAYRGNEVKETKAMLDKMTSERNALVSEAEILRAQVKSYVEECAEKSSLREEWEQERIKMMNDKELEIKHCDDIIDEMSRRLELAVDTIESERKLQIMRRSIIFPPSRPQPSSPSLLQHKQSSVDNNTVSNHTASLDSPSKVNEFYFEELNRSKEISAKAQLALQATMAQSASREKELLFRLSMLERELAMFRQGTSAGRRQCEGEVSLIGWDDDCSSATNIRHNSSAYLRISRRKSL</sequence>
<feature type="compositionally biased region" description="Polar residues" evidence="2">
    <location>
        <begin position="299"/>
        <end position="314"/>
    </location>
</feature>
<feature type="region of interest" description="Disordered" evidence="2">
    <location>
        <begin position="493"/>
        <end position="558"/>
    </location>
</feature>
<feature type="compositionally biased region" description="Polar residues" evidence="2">
    <location>
        <begin position="537"/>
        <end position="557"/>
    </location>
</feature>
<dbReference type="EMBL" id="JALLBG020000228">
    <property type="protein sequence ID" value="KAL3758494.1"/>
    <property type="molecule type" value="Genomic_DNA"/>
</dbReference>
<name>A0ABD3M3B9_9STRA</name>
<evidence type="ECO:0000313" key="4">
    <source>
        <dbReference type="Proteomes" id="UP001530293"/>
    </source>
</evidence>
<feature type="compositionally biased region" description="Polar residues" evidence="2">
    <location>
        <begin position="493"/>
        <end position="506"/>
    </location>
</feature>
<protein>
    <submittedName>
        <fullName evidence="3">Uncharacterized protein</fullName>
    </submittedName>
</protein>
<gene>
    <name evidence="3" type="ORF">ACHAWU_008248</name>
</gene>
<feature type="region of interest" description="Disordered" evidence="2">
    <location>
        <begin position="413"/>
        <end position="442"/>
    </location>
</feature>
<dbReference type="InterPro" id="IPR052145">
    <property type="entry name" value="Mediator/Homeobox_domain"/>
</dbReference>
<feature type="compositionally biased region" description="Low complexity" evidence="2">
    <location>
        <begin position="151"/>
        <end position="162"/>
    </location>
</feature>
<feature type="region of interest" description="Disordered" evidence="2">
    <location>
        <begin position="201"/>
        <end position="258"/>
    </location>
</feature>
<feature type="region of interest" description="Disordered" evidence="2">
    <location>
        <begin position="295"/>
        <end position="344"/>
    </location>
</feature>
<reference evidence="3 4" key="1">
    <citation type="submission" date="2024-10" db="EMBL/GenBank/DDBJ databases">
        <title>Updated reference genomes for cyclostephanoid diatoms.</title>
        <authorList>
            <person name="Roberts W.R."/>
            <person name="Alverson A.J."/>
        </authorList>
    </citation>
    <scope>NUCLEOTIDE SEQUENCE [LARGE SCALE GENOMIC DNA]</scope>
    <source>
        <strain evidence="3 4">AJA232-27</strain>
    </source>
</reference>
<keyword evidence="4" id="KW-1185">Reference proteome</keyword>
<accession>A0ABD3M3B9</accession>
<feature type="region of interest" description="Disordered" evidence="2">
    <location>
        <begin position="360"/>
        <end position="379"/>
    </location>
</feature>
<feature type="region of interest" description="Disordered" evidence="2">
    <location>
        <begin position="883"/>
        <end position="914"/>
    </location>
</feature>
<feature type="compositionally biased region" description="Low complexity" evidence="2">
    <location>
        <begin position="692"/>
        <end position="711"/>
    </location>
</feature>
<dbReference type="PANTHER" id="PTHR24330:SF19">
    <property type="entry name" value="MEDIATOR OF RNA POLYMERASE II TRANSCRIPTION SUBUNIT 29"/>
    <property type="match status" value="1"/>
</dbReference>
<evidence type="ECO:0000256" key="2">
    <source>
        <dbReference type="SAM" id="MobiDB-lite"/>
    </source>
</evidence>
<feature type="compositionally biased region" description="Low complexity" evidence="2">
    <location>
        <begin position="513"/>
        <end position="522"/>
    </location>
</feature>
<dbReference type="Proteomes" id="UP001530293">
    <property type="component" value="Unassembled WGS sequence"/>
</dbReference>
<feature type="compositionally biased region" description="Acidic residues" evidence="2">
    <location>
        <begin position="425"/>
        <end position="437"/>
    </location>
</feature>
<dbReference type="PANTHER" id="PTHR24330">
    <property type="entry name" value="HOMEOBOX PROTEIN BARH-LIKE"/>
    <property type="match status" value="1"/>
</dbReference>
<feature type="region of interest" description="Disordered" evidence="2">
    <location>
        <begin position="23"/>
        <end position="58"/>
    </location>
</feature>
<comment type="caution">
    <text evidence="3">The sequence shown here is derived from an EMBL/GenBank/DDBJ whole genome shotgun (WGS) entry which is preliminary data.</text>
</comment>
<feature type="coiled-coil region" evidence="1">
    <location>
        <begin position="786"/>
        <end position="834"/>
    </location>
</feature>
<proteinExistence type="predicted"/>
<feature type="compositionally biased region" description="Polar residues" evidence="2">
    <location>
        <begin position="894"/>
        <end position="914"/>
    </location>
</feature>
<keyword evidence="1" id="KW-0175">Coiled coil</keyword>
<feature type="compositionally biased region" description="Polar residues" evidence="2">
    <location>
        <begin position="322"/>
        <end position="337"/>
    </location>
</feature>
<organism evidence="3 4">
    <name type="scientific">Discostella pseudostelligera</name>
    <dbReference type="NCBI Taxonomy" id="259834"/>
    <lineage>
        <taxon>Eukaryota</taxon>
        <taxon>Sar</taxon>
        <taxon>Stramenopiles</taxon>
        <taxon>Ochrophyta</taxon>
        <taxon>Bacillariophyta</taxon>
        <taxon>Coscinodiscophyceae</taxon>
        <taxon>Thalassiosirophycidae</taxon>
        <taxon>Stephanodiscales</taxon>
        <taxon>Stephanodiscaceae</taxon>
        <taxon>Discostella</taxon>
    </lineage>
</organism>
<dbReference type="AlphaFoldDB" id="A0ABD3M3B9"/>
<feature type="region of interest" description="Disordered" evidence="2">
    <location>
        <begin position="151"/>
        <end position="189"/>
    </location>
</feature>
<evidence type="ECO:0000313" key="3">
    <source>
        <dbReference type="EMBL" id="KAL3758494.1"/>
    </source>
</evidence>
<feature type="region of interest" description="Disordered" evidence="2">
    <location>
        <begin position="683"/>
        <end position="724"/>
    </location>
</feature>